<name>A0AAD9MN53_RIDPI</name>
<keyword evidence="2" id="KW-1185">Reference proteome</keyword>
<dbReference type="EMBL" id="JAODUO010007613">
    <property type="protein sequence ID" value="KAK2138503.1"/>
    <property type="molecule type" value="Genomic_DNA"/>
</dbReference>
<feature type="non-terminal residue" evidence="1">
    <location>
        <position position="1"/>
    </location>
</feature>
<comment type="caution">
    <text evidence="1">The sequence shown here is derived from an EMBL/GenBank/DDBJ whole genome shotgun (WGS) entry which is preliminary data.</text>
</comment>
<proteinExistence type="predicted"/>
<dbReference type="Proteomes" id="UP001209878">
    <property type="component" value="Unassembled WGS sequence"/>
</dbReference>
<organism evidence="1 2">
    <name type="scientific">Ridgeia piscesae</name>
    <name type="common">Tubeworm</name>
    <dbReference type="NCBI Taxonomy" id="27915"/>
    <lineage>
        <taxon>Eukaryota</taxon>
        <taxon>Metazoa</taxon>
        <taxon>Spiralia</taxon>
        <taxon>Lophotrochozoa</taxon>
        <taxon>Annelida</taxon>
        <taxon>Polychaeta</taxon>
        <taxon>Sedentaria</taxon>
        <taxon>Canalipalpata</taxon>
        <taxon>Sabellida</taxon>
        <taxon>Siboglinidae</taxon>
        <taxon>Ridgeia</taxon>
    </lineage>
</organism>
<evidence type="ECO:0000313" key="1">
    <source>
        <dbReference type="EMBL" id="KAK2138503.1"/>
    </source>
</evidence>
<gene>
    <name evidence="1" type="ORF">NP493_7626g00000</name>
</gene>
<reference evidence="1" key="1">
    <citation type="journal article" date="2023" name="Mol. Biol. Evol.">
        <title>Third-Generation Sequencing Reveals the Adaptive Role of the Epigenome in Three Deep-Sea Polychaetes.</title>
        <authorList>
            <person name="Perez M."/>
            <person name="Aroh O."/>
            <person name="Sun Y."/>
            <person name="Lan Y."/>
            <person name="Juniper S.K."/>
            <person name="Young C.R."/>
            <person name="Angers B."/>
            <person name="Qian P.Y."/>
        </authorList>
    </citation>
    <scope>NUCLEOTIDE SEQUENCE</scope>
    <source>
        <strain evidence="1">R07B-5</strain>
    </source>
</reference>
<protein>
    <submittedName>
        <fullName evidence="1">Uncharacterized protein</fullName>
    </submittedName>
</protein>
<evidence type="ECO:0000313" key="2">
    <source>
        <dbReference type="Proteomes" id="UP001209878"/>
    </source>
</evidence>
<sequence>DTLQGADNKSKFRLVRSLGAIQKAIYPEFCTTEDGGSKFAQPFSEKVPMIRAELEVPRSSNPP</sequence>
<accession>A0AAD9MN53</accession>
<dbReference type="AlphaFoldDB" id="A0AAD9MN53"/>